<dbReference type="InterPro" id="IPR024078">
    <property type="entry name" value="LmbE-like_dom_sf"/>
</dbReference>
<evidence type="ECO:0000256" key="1">
    <source>
        <dbReference type="ARBA" id="ARBA00006066"/>
    </source>
</evidence>
<comment type="caution">
    <text evidence="4">The sequence shown here is derived from an EMBL/GenBank/DDBJ whole genome shotgun (WGS) entry which is preliminary data.</text>
</comment>
<keyword evidence="5" id="KW-1185">Reference proteome</keyword>
<name>A0A1R2B9Y8_9CILI</name>
<dbReference type="Pfam" id="PF02585">
    <property type="entry name" value="PIG-L"/>
    <property type="match status" value="1"/>
</dbReference>
<comment type="similarity">
    <text evidence="1">Belongs to the PIGL family.</text>
</comment>
<dbReference type="SUPFAM" id="SSF102588">
    <property type="entry name" value="LmbE-like"/>
    <property type="match status" value="1"/>
</dbReference>
<dbReference type="InterPro" id="IPR003737">
    <property type="entry name" value="GlcNAc_PI_deacetylase-related"/>
</dbReference>
<keyword evidence="3" id="KW-1133">Transmembrane helix</keyword>
<dbReference type="OrthoDB" id="440160at2759"/>
<dbReference type="EMBL" id="MPUH01000812">
    <property type="protein sequence ID" value="OMJ73576.1"/>
    <property type="molecule type" value="Genomic_DNA"/>
</dbReference>
<evidence type="ECO:0000256" key="2">
    <source>
        <dbReference type="ARBA" id="ARBA00012176"/>
    </source>
</evidence>
<dbReference type="UniPathway" id="UPA00196"/>
<reference evidence="4 5" key="1">
    <citation type="submission" date="2016-11" db="EMBL/GenBank/DDBJ databases">
        <title>The macronuclear genome of Stentor coeruleus: a giant cell with tiny introns.</title>
        <authorList>
            <person name="Slabodnick M."/>
            <person name="Ruby J.G."/>
            <person name="Reiff S.B."/>
            <person name="Swart E.C."/>
            <person name="Gosai S."/>
            <person name="Prabakaran S."/>
            <person name="Witkowska E."/>
            <person name="Larue G.E."/>
            <person name="Fisher S."/>
            <person name="Freeman R.M."/>
            <person name="Gunawardena J."/>
            <person name="Chu W."/>
            <person name="Stover N.A."/>
            <person name="Gregory B.D."/>
            <person name="Nowacki M."/>
            <person name="Derisi J."/>
            <person name="Roy S.W."/>
            <person name="Marshall W.F."/>
            <person name="Sood P."/>
        </authorList>
    </citation>
    <scope>NUCLEOTIDE SEQUENCE [LARGE SCALE GENOMIC DNA]</scope>
    <source>
        <strain evidence="4">WM001</strain>
    </source>
</reference>
<dbReference type="AlphaFoldDB" id="A0A1R2B9Y8"/>
<dbReference type="GO" id="GO:0016020">
    <property type="term" value="C:membrane"/>
    <property type="evidence" value="ECO:0007669"/>
    <property type="project" value="GOC"/>
</dbReference>
<dbReference type="GO" id="GO:0006506">
    <property type="term" value="P:GPI anchor biosynthetic process"/>
    <property type="evidence" value="ECO:0007669"/>
    <property type="project" value="UniProtKB-UniPathway"/>
</dbReference>
<accession>A0A1R2B9Y8</accession>
<protein>
    <recommendedName>
        <fullName evidence="2">N-acetylglucosaminylphosphatidylinositol deacetylase</fullName>
        <ecNumber evidence="2">3.5.1.89</ecNumber>
    </recommendedName>
</protein>
<feature type="transmembrane region" description="Helical" evidence="3">
    <location>
        <begin position="12"/>
        <end position="32"/>
    </location>
</feature>
<proteinExistence type="inferred from homology"/>
<keyword evidence="3" id="KW-0472">Membrane</keyword>
<organism evidence="4 5">
    <name type="scientific">Stentor coeruleus</name>
    <dbReference type="NCBI Taxonomy" id="5963"/>
    <lineage>
        <taxon>Eukaryota</taxon>
        <taxon>Sar</taxon>
        <taxon>Alveolata</taxon>
        <taxon>Ciliophora</taxon>
        <taxon>Postciliodesmatophora</taxon>
        <taxon>Heterotrichea</taxon>
        <taxon>Heterotrichida</taxon>
        <taxon>Stentoridae</taxon>
        <taxon>Stentor</taxon>
    </lineage>
</organism>
<dbReference type="GO" id="GO:0005783">
    <property type="term" value="C:endoplasmic reticulum"/>
    <property type="evidence" value="ECO:0007669"/>
    <property type="project" value="TreeGrafter"/>
</dbReference>
<sequence>MYWLDWLDWMYFFKWYFILIQIVLIFITAIMFSSENLAKEIRGKKILLVTAHPDDEVMFFTPFLNYFRGENITLLCLSNGNSAGLGKIREKELEKAAKMFDIKGLEIIDKENLQDGMDKNWQTNEIITTVMKVVESFQPNAIITFDIAGVSRHPNHVAIRRAIAFLKTKHSKVVKDVGFWELESTGLIRKYIGFADVLFSSRSQYAVLSPSPILAWKAMSTHHSQFVWYRKLFVVFSRYIYMNTFRKF</sequence>
<dbReference type="EC" id="3.5.1.89" evidence="2"/>
<evidence type="ECO:0000313" key="4">
    <source>
        <dbReference type="EMBL" id="OMJ73576.1"/>
    </source>
</evidence>
<evidence type="ECO:0000313" key="5">
    <source>
        <dbReference type="Proteomes" id="UP000187209"/>
    </source>
</evidence>
<dbReference type="GO" id="GO:0000225">
    <property type="term" value="F:N-acetylglucosaminylphosphatidylinositol deacetylase activity"/>
    <property type="evidence" value="ECO:0007669"/>
    <property type="project" value="UniProtKB-EC"/>
</dbReference>
<gene>
    <name evidence="4" type="ORF">SteCoe_27708</name>
</gene>
<dbReference type="Gene3D" id="3.40.50.10320">
    <property type="entry name" value="LmbE-like"/>
    <property type="match status" value="1"/>
</dbReference>
<dbReference type="PANTHER" id="PTHR12993">
    <property type="entry name" value="N-ACETYLGLUCOSAMINYL-PHOSPHATIDYLINOSITOL DE-N-ACETYLASE-RELATED"/>
    <property type="match status" value="1"/>
</dbReference>
<evidence type="ECO:0000256" key="3">
    <source>
        <dbReference type="SAM" id="Phobius"/>
    </source>
</evidence>
<dbReference type="Proteomes" id="UP000187209">
    <property type="component" value="Unassembled WGS sequence"/>
</dbReference>
<keyword evidence="3" id="KW-0812">Transmembrane</keyword>
<dbReference type="PANTHER" id="PTHR12993:SF11">
    <property type="entry name" value="N-ACETYLGLUCOSAMINYL-PHOSPHATIDYLINOSITOL DE-N-ACETYLASE"/>
    <property type="match status" value="1"/>
</dbReference>